<reference evidence="1 2" key="1">
    <citation type="submission" date="2012-02" db="EMBL/GenBank/DDBJ databases">
        <title>Shotgun genome sequence of Phaeospirillum photometricum DSM 122.</title>
        <authorList>
            <person name="Duquesne K."/>
            <person name="Sturgis J."/>
        </authorList>
    </citation>
    <scope>NUCLEOTIDE SEQUENCE [LARGE SCALE GENOMIC DNA]</scope>
    <source>
        <strain evidence="2">DSM122</strain>
    </source>
</reference>
<keyword evidence="2" id="KW-1185">Reference proteome</keyword>
<dbReference type="AlphaFoldDB" id="H6SLE5"/>
<accession>H6SLE5</accession>
<dbReference type="STRING" id="1150469.RSPPHO_02184"/>
<dbReference type="Proteomes" id="UP000033220">
    <property type="component" value="Chromosome DSM 122"/>
</dbReference>
<evidence type="ECO:0000313" key="1">
    <source>
        <dbReference type="EMBL" id="CCG08810.1"/>
    </source>
</evidence>
<dbReference type="KEGG" id="rpm:RSPPHO_02184"/>
<protein>
    <submittedName>
        <fullName evidence="1">Uncharacterized protein</fullName>
    </submittedName>
</protein>
<evidence type="ECO:0000313" key="2">
    <source>
        <dbReference type="Proteomes" id="UP000033220"/>
    </source>
</evidence>
<dbReference type="HOGENOM" id="CLU_3084206_0_0_5"/>
<organism evidence="1 2">
    <name type="scientific">Pararhodospirillum photometricum DSM 122</name>
    <dbReference type="NCBI Taxonomy" id="1150469"/>
    <lineage>
        <taxon>Bacteria</taxon>
        <taxon>Pseudomonadati</taxon>
        <taxon>Pseudomonadota</taxon>
        <taxon>Alphaproteobacteria</taxon>
        <taxon>Rhodospirillales</taxon>
        <taxon>Rhodospirillaceae</taxon>
        <taxon>Pararhodospirillum</taxon>
    </lineage>
</organism>
<dbReference type="EMBL" id="HE663493">
    <property type="protein sequence ID" value="CCG08810.1"/>
    <property type="molecule type" value="Genomic_DNA"/>
</dbReference>
<sequence>MGQLGLTPEVGNGHTELHAVFPDLPTNRDFQTVFRRPVESMGILCLILHRFL</sequence>
<proteinExistence type="predicted"/>
<gene>
    <name evidence="1" type="ORF">RSPPHO_02184</name>
</gene>
<name>H6SLE5_PARPM</name>